<keyword evidence="7 8" id="KW-0456">Lyase</keyword>
<dbReference type="InterPro" id="IPR045186">
    <property type="entry name" value="Indole-3-glycerol_P_synth"/>
</dbReference>
<comment type="similarity">
    <text evidence="8">Belongs to the TrpC family.</text>
</comment>
<dbReference type="PANTHER" id="PTHR22854">
    <property type="entry name" value="TRYPTOPHAN BIOSYNTHESIS PROTEIN"/>
    <property type="match status" value="1"/>
</dbReference>
<evidence type="ECO:0000256" key="8">
    <source>
        <dbReference type="HAMAP-Rule" id="MF_00134"/>
    </source>
</evidence>
<evidence type="ECO:0000256" key="5">
    <source>
        <dbReference type="ARBA" id="ARBA00022822"/>
    </source>
</evidence>
<keyword evidence="11" id="KW-1185">Reference proteome</keyword>
<dbReference type="InterPro" id="IPR013785">
    <property type="entry name" value="Aldolase_TIM"/>
</dbReference>
<evidence type="ECO:0000256" key="4">
    <source>
        <dbReference type="ARBA" id="ARBA00022793"/>
    </source>
</evidence>
<accession>A4CP79</accession>
<sequence length="261" mass="28300">MNILDRIAATKREEIALKQLVVPEARLRDSALMQREPASMKASLSARSYGIIAEHKRRSPSRAVINQALTVQQVVRGYTAGGAGAVSVLTDGTYFGGSLEDLLLARAVTDLPLLRKEFILEPYQVLEARAHGADAILLIAALLEPGQIEALAGQARELGMEVLLEVHDREELDKSPLGSADMIGVNNRNLKTFEVDLATSHSLAGLIPDTALRITESGLGKPGELRELRDSGYRGFLMGESFMKQDDPGKALKAFLKTLEA</sequence>
<dbReference type="OrthoDB" id="9804217at2"/>
<keyword evidence="5 8" id="KW-0822">Tryptophan biosynthesis</keyword>
<dbReference type="GO" id="GO:0004425">
    <property type="term" value="F:indole-3-glycerol-phosphate synthase activity"/>
    <property type="evidence" value="ECO:0007669"/>
    <property type="project" value="UniProtKB-UniRule"/>
</dbReference>
<dbReference type="FunFam" id="3.20.20.70:FF:000024">
    <property type="entry name" value="Indole-3-glycerol phosphate synthase"/>
    <property type="match status" value="1"/>
</dbReference>
<evidence type="ECO:0000313" key="11">
    <source>
        <dbReference type="Proteomes" id="UP000009049"/>
    </source>
</evidence>
<dbReference type="EMBL" id="CP001712">
    <property type="protein sequence ID" value="EAR14200.1"/>
    <property type="molecule type" value="Genomic_DNA"/>
</dbReference>
<gene>
    <name evidence="8" type="primary">trpC</name>
    <name evidence="10" type="ordered locus">RB2501_02210</name>
</gene>
<dbReference type="RefSeq" id="WP_015755636.1">
    <property type="nucleotide sequence ID" value="NC_013222.1"/>
</dbReference>
<dbReference type="EC" id="4.1.1.48" evidence="8"/>
<dbReference type="Pfam" id="PF00218">
    <property type="entry name" value="IGPS"/>
    <property type="match status" value="1"/>
</dbReference>
<dbReference type="AlphaFoldDB" id="A4CP79"/>
<dbReference type="NCBIfam" id="NF001377">
    <property type="entry name" value="PRK00278.2-4"/>
    <property type="match status" value="1"/>
</dbReference>
<organism evidence="10 11">
    <name type="scientific">Robiginitalea biformata (strain ATCC BAA-864 / DSM 15991 / KCTC 12146 / HTCC2501)</name>
    <dbReference type="NCBI Taxonomy" id="313596"/>
    <lineage>
        <taxon>Bacteria</taxon>
        <taxon>Pseudomonadati</taxon>
        <taxon>Bacteroidota</taxon>
        <taxon>Flavobacteriia</taxon>
        <taxon>Flavobacteriales</taxon>
        <taxon>Flavobacteriaceae</taxon>
        <taxon>Robiginitalea</taxon>
    </lineage>
</organism>
<dbReference type="HAMAP" id="MF_00134_B">
    <property type="entry name" value="IGPS_B"/>
    <property type="match status" value="1"/>
</dbReference>
<proteinExistence type="inferred from homology"/>
<evidence type="ECO:0000256" key="6">
    <source>
        <dbReference type="ARBA" id="ARBA00023141"/>
    </source>
</evidence>
<protein>
    <recommendedName>
        <fullName evidence="8">Indole-3-glycerol phosphate synthase</fullName>
        <shortName evidence="8">IGPS</shortName>
        <ecNumber evidence="8">4.1.1.48</ecNumber>
    </recommendedName>
</protein>
<dbReference type="InterPro" id="IPR011060">
    <property type="entry name" value="RibuloseP-bd_barrel"/>
</dbReference>
<reference evidence="10 11" key="1">
    <citation type="journal article" date="2009" name="J. Bacteriol.">
        <title>Complete genome sequence of Robiginitalea biformata HTCC2501.</title>
        <authorList>
            <person name="Oh H.M."/>
            <person name="Giovannoni S.J."/>
            <person name="Lee K."/>
            <person name="Ferriera S."/>
            <person name="Johnson J."/>
            <person name="Cho J.C."/>
        </authorList>
    </citation>
    <scope>NUCLEOTIDE SEQUENCE [LARGE SCALE GENOMIC DNA]</scope>
    <source>
        <strain evidence="11">ATCC BAA-864 / HTCC2501 / KCTC 12146</strain>
    </source>
</reference>
<dbReference type="UniPathway" id="UPA00035">
    <property type="reaction ID" value="UER00043"/>
</dbReference>
<dbReference type="KEGG" id="rbi:RB2501_02210"/>
<dbReference type="HOGENOM" id="CLU_034247_2_0_10"/>
<evidence type="ECO:0000259" key="9">
    <source>
        <dbReference type="Pfam" id="PF00218"/>
    </source>
</evidence>
<dbReference type="SUPFAM" id="SSF51366">
    <property type="entry name" value="Ribulose-phoshate binding barrel"/>
    <property type="match status" value="1"/>
</dbReference>
<dbReference type="GO" id="GO:0000162">
    <property type="term" value="P:L-tryptophan biosynthetic process"/>
    <property type="evidence" value="ECO:0007669"/>
    <property type="project" value="UniProtKB-UniRule"/>
</dbReference>
<dbReference type="eggNOG" id="COG0134">
    <property type="taxonomic scope" value="Bacteria"/>
</dbReference>
<dbReference type="STRING" id="313596.RB2501_02210"/>
<evidence type="ECO:0000313" key="10">
    <source>
        <dbReference type="EMBL" id="EAR14200.1"/>
    </source>
</evidence>
<evidence type="ECO:0000256" key="3">
    <source>
        <dbReference type="ARBA" id="ARBA00022605"/>
    </source>
</evidence>
<dbReference type="InterPro" id="IPR013798">
    <property type="entry name" value="Indole-3-glycerol_P_synth_dom"/>
</dbReference>
<dbReference type="GO" id="GO:0004640">
    <property type="term" value="F:phosphoribosylanthranilate isomerase activity"/>
    <property type="evidence" value="ECO:0007669"/>
    <property type="project" value="TreeGrafter"/>
</dbReference>
<comment type="catalytic activity">
    <reaction evidence="1 8">
        <text>1-(2-carboxyphenylamino)-1-deoxy-D-ribulose 5-phosphate + H(+) = (1S,2R)-1-C-(indol-3-yl)glycerol 3-phosphate + CO2 + H2O</text>
        <dbReference type="Rhea" id="RHEA:23476"/>
        <dbReference type="ChEBI" id="CHEBI:15377"/>
        <dbReference type="ChEBI" id="CHEBI:15378"/>
        <dbReference type="ChEBI" id="CHEBI:16526"/>
        <dbReference type="ChEBI" id="CHEBI:58613"/>
        <dbReference type="ChEBI" id="CHEBI:58866"/>
        <dbReference type="EC" id="4.1.1.48"/>
    </reaction>
</comment>
<keyword evidence="6 8" id="KW-0057">Aromatic amino acid biosynthesis</keyword>
<feature type="domain" description="Indole-3-glycerol phosphate synthase" evidence="9">
    <location>
        <begin position="4"/>
        <end position="254"/>
    </location>
</feature>
<dbReference type="CDD" id="cd00331">
    <property type="entry name" value="IGPS"/>
    <property type="match status" value="1"/>
</dbReference>
<dbReference type="Proteomes" id="UP000009049">
    <property type="component" value="Chromosome"/>
</dbReference>
<comment type="pathway">
    <text evidence="2 8">Amino-acid biosynthesis; L-tryptophan biosynthesis; L-tryptophan from chorismate: step 4/5.</text>
</comment>
<evidence type="ECO:0000256" key="7">
    <source>
        <dbReference type="ARBA" id="ARBA00023239"/>
    </source>
</evidence>
<name>A4CP79_ROBBH</name>
<evidence type="ECO:0000256" key="1">
    <source>
        <dbReference type="ARBA" id="ARBA00001633"/>
    </source>
</evidence>
<keyword evidence="3 8" id="KW-0028">Amino-acid biosynthesis</keyword>
<dbReference type="PANTHER" id="PTHR22854:SF2">
    <property type="entry name" value="INDOLE-3-GLYCEROL-PHOSPHATE SYNTHASE"/>
    <property type="match status" value="1"/>
</dbReference>
<keyword evidence="4 8" id="KW-0210">Decarboxylase</keyword>
<evidence type="ECO:0000256" key="2">
    <source>
        <dbReference type="ARBA" id="ARBA00004696"/>
    </source>
</evidence>
<dbReference type="Gene3D" id="3.20.20.70">
    <property type="entry name" value="Aldolase class I"/>
    <property type="match status" value="1"/>
</dbReference>